<feature type="domain" description="LysM" evidence="6">
    <location>
        <begin position="166"/>
        <end position="213"/>
    </location>
</feature>
<dbReference type="SMART" id="SM00257">
    <property type="entry name" value="LysM"/>
    <property type="match status" value="5"/>
</dbReference>
<feature type="region of interest" description="Disordered" evidence="4">
    <location>
        <begin position="479"/>
        <end position="517"/>
    </location>
</feature>
<evidence type="ECO:0000313" key="7">
    <source>
        <dbReference type="EMBL" id="KAK7952230.1"/>
    </source>
</evidence>
<evidence type="ECO:0000313" key="8">
    <source>
        <dbReference type="Proteomes" id="UP001391051"/>
    </source>
</evidence>
<comment type="caution">
    <text evidence="7">The sequence shown here is derived from an EMBL/GenBank/DDBJ whole genome shotgun (WGS) entry which is preliminary data.</text>
</comment>
<protein>
    <recommendedName>
        <fullName evidence="6">LysM domain-containing protein</fullName>
    </recommendedName>
</protein>
<dbReference type="GeneID" id="92077242"/>
<dbReference type="PROSITE" id="PS51782">
    <property type="entry name" value="LYSM"/>
    <property type="match status" value="5"/>
</dbReference>
<reference evidence="7 8" key="1">
    <citation type="submission" date="2023-01" db="EMBL/GenBank/DDBJ databases">
        <title>Analysis of 21 Apiospora genomes using comparative genomics revels a genus with tremendous synthesis potential of carbohydrate active enzymes and secondary metabolites.</title>
        <authorList>
            <person name="Sorensen T."/>
        </authorList>
    </citation>
    <scope>NUCLEOTIDE SEQUENCE [LARGE SCALE GENOMIC DNA]</scope>
    <source>
        <strain evidence="7 8">CBS 24483</strain>
    </source>
</reference>
<feature type="domain" description="LysM" evidence="6">
    <location>
        <begin position="268"/>
        <end position="314"/>
    </location>
</feature>
<dbReference type="Proteomes" id="UP001391051">
    <property type="component" value="Unassembled WGS sequence"/>
</dbReference>
<feature type="domain" description="LysM" evidence="6">
    <location>
        <begin position="424"/>
        <end position="471"/>
    </location>
</feature>
<feature type="compositionally biased region" description="Low complexity" evidence="4">
    <location>
        <begin position="101"/>
        <end position="124"/>
    </location>
</feature>
<evidence type="ECO:0000256" key="2">
    <source>
        <dbReference type="ARBA" id="ARBA00023026"/>
    </source>
</evidence>
<feature type="region of interest" description="Disordered" evidence="4">
    <location>
        <begin position="93"/>
        <end position="131"/>
    </location>
</feature>
<feature type="signal peptide" evidence="5">
    <location>
        <begin position="1"/>
        <end position="21"/>
    </location>
</feature>
<accession>A0ABR1QFG7</accession>
<feature type="compositionally biased region" description="Low complexity" evidence="4">
    <location>
        <begin position="482"/>
        <end position="509"/>
    </location>
</feature>
<dbReference type="PANTHER" id="PTHR34997">
    <property type="entry name" value="AM15"/>
    <property type="match status" value="1"/>
</dbReference>
<evidence type="ECO:0000256" key="5">
    <source>
        <dbReference type="SAM" id="SignalP"/>
    </source>
</evidence>
<evidence type="ECO:0000256" key="4">
    <source>
        <dbReference type="SAM" id="MobiDB-lite"/>
    </source>
</evidence>
<evidence type="ECO:0000256" key="3">
    <source>
        <dbReference type="ARBA" id="ARBA00044955"/>
    </source>
</evidence>
<dbReference type="InterPro" id="IPR052210">
    <property type="entry name" value="LysM1-like"/>
</dbReference>
<dbReference type="EMBL" id="JAQQWE010000005">
    <property type="protein sequence ID" value="KAK7952230.1"/>
    <property type="molecule type" value="Genomic_DNA"/>
</dbReference>
<name>A0ABR1QFG7_9PEZI</name>
<dbReference type="PANTHER" id="PTHR34997:SF1">
    <property type="entry name" value="PEPTIDOGLYCAN-BINDING LYSIN DOMAIN"/>
    <property type="match status" value="1"/>
</dbReference>
<dbReference type="CDD" id="cd00118">
    <property type="entry name" value="LysM"/>
    <property type="match status" value="3"/>
</dbReference>
<dbReference type="SUPFAM" id="SSF54106">
    <property type="entry name" value="LysM domain"/>
    <property type="match status" value="5"/>
</dbReference>
<dbReference type="RefSeq" id="XP_066700292.1">
    <property type="nucleotide sequence ID" value="XM_066844180.1"/>
</dbReference>
<feature type="domain" description="LysM" evidence="6">
    <location>
        <begin position="42"/>
        <end position="89"/>
    </location>
</feature>
<dbReference type="Gene3D" id="3.10.350.10">
    <property type="entry name" value="LysM domain"/>
    <property type="match status" value="6"/>
</dbReference>
<proteinExistence type="inferred from homology"/>
<keyword evidence="2" id="KW-0843">Virulence</keyword>
<comment type="similarity">
    <text evidence="3">Belongs to the secreted LysM effector family.</text>
</comment>
<evidence type="ECO:0000256" key="1">
    <source>
        <dbReference type="ARBA" id="ARBA00022669"/>
    </source>
</evidence>
<sequence length="593" mass="62867">MLSLKATVVFGASWLSQSVWAQDSSPSGPTMPNIAPNCNKFWTVLKDSGDSCWSITQKFGITLDQFYTWNPDVTDDCGTNFWVGESYCVGVDPNKPTTRPSSSSTVAKTSTSSTASSSSVRTSVPPNTEPYTTNFPITSWSIAPTTIESSFPPQRTQPGQPPKCNNWYLVNPADTCEMIVSTNSWLTLENLHAWNPTLDADCSGLYAGWWLCIGVPTTSTEEFGWTTTDVPANVPTFAGNYTFTTLPEVDSTFIAEPTQTGIVSGCLSYYKAQDGDTCRSIVDGHFLTEEDFMAMNPALNGNCDGMWLNYYYCVVGPSGITAMPATATSPPATVPSGQNPKCQHWYQRDGESCTDIVAMFGAFSLSDFLSWNPSIGGVSCSGITDGAWYCVGIPGTPTTRTTPLSTTTQPLTPTQSGMVAGCTKLWLVSSADTCSSIISANGLSDTLFYQWNPAVGSGTCDNLTPNLYVCVGTGDSASLPPSTTGASTTRSATLPPPSTTTKAPPTSTADLPIATPTPTQAGMVSGCRRFYKAQSGDGCWAIANSAGINLDDFYAWNADVGTDCGGLWLDTWYCIGIAGPVTSISSGPPVPTS</sequence>
<keyword evidence="5" id="KW-0732">Signal</keyword>
<keyword evidence="1" id="KW-0147">Chitin-binding</keyword>
<feature type="domain" description="LysM" evidence="6">
    <location>
        <begin position="529"/>
        <end position="575"/>
    </location>
</feature>
<organism evidence="7 8">
    <name type="scientific">Apiospora aurea</name>
    <dbReference type="NCBI Taxonomy" id="335848"/>
    <lineage>
        <taxon>Eukaryota</taxon>
        <taxon>Fungi</taxon>
        <taxon>Dikarya</taxon>
        <taxon>Ascomycota</taxon>
        <taxon>Pezizomycotina</taxon>
        <taxon>Sordariomycetes</taxon>
        <taxon>Xylariomycetidae</taxon>
        <taxon>Amphisphaeriales</taxon>
        <taxon>Apiosporaceae</taxon>
        <taxon>Apiospora</taxon>
    </lineage>
</organism>
<feature type="chain" id="PRO_5046301908" description="LysM domain-containing protein" evidence="5">
    <location>
        <begin position="22"/>
        <end position="593"/>
    </location>
</feature>
<gene>
    <name evidence="7" type="ORF">PG986_007958</name>
</gene>
<dbReference type="InterPro" id="IPR036779">
    <property type="entry name" value="LysM_dom_sf"/>
</dbReference>
<dbReference type="InterPro" id="IPR018392">
    <property type="entry name" value="LysM"/>
</dbReference>
<dbReference type="Pfam" id="PF01476">
    <property type="entry name" value="LysM"/>
    <property type="match status" value="2"/>
</dbReference>
<keyword evidence="8" id="KW-1185">Reference proteome</keyword>
<evidence type="ECO:0000259" key="6">
    <source>
        <dbReference type="PROSITE" id="PS51782"/>
    </source>
</evidence>